<evidence type="ECO:0000256" key="5">
    <source>
        <dbReference type="ARBA" id="ARBA00022475"/>
    </source>
</evidence>
<dbReference type="PANTHER" id="PTHR47685:SF1">
    <property type="entry name" value="MAGNESIUM TRANSPORT PROTEIN CORA"/>
    <property type="match status" value="1"/>
</dbReference>
<feature type="transmembrane region" description="Helical" evidence="13">
    <location>
        <begin position="261"/>
        <end position="281"/>
    </location>
</feature>
<dbReference type="EMBL" id="CP158375">
    <property type="protein sequence ID" value="XDO95622.1"/>
    <property type="molecule type" value="Genomic_DNA"/>
</dbReference>
<dbReference type="Gene3D" id="3.30.460.20">
    <property type="entry name" value="CorA soluble domain-like"/>
    <property type="match status" value="1"/>
</dbReference>
<evidence type="ECO:0000313" key="14">
    <source>
        <dbReference type="EMBL" id="XDO95622.1"/>
    </source>
</evidence>
<keyword evidence="10" id="KW-0406">Ion transport</keyword>
<dbReference type="FunFam" id="1.20.58.340:FF:000001">
    <property type="entry name" value="Magnesium transport protein CorA"/>
    <property type="match status" value="1"/>
</dbReference>
<dbReference type="SUPFAM" id="SSF144083">
    <property type="entry name" value="Magnesium transport protein CorA, transmembrane region"/>
    <property type="match status" value="1"/>
</dbReference>
<dbReference type="SUPFAM" id="SSF143865">
    <property type="entry name" value="CorA soluble domain-like"/>
    <property type="match status" value="1"/>
</dbReference>
<reference evidence="14" key="1">
    <citation type="submission" date="2024-06" db="EMBL/GenBank/DDBJ databases">
        <title>Caulobacter inopinatus, sp. nov.</title>
        <authorList>
            <person name="Donachie S.P."/>
        </authorList>
    </citation>
    <scope>NUCLEOTIDE SEQUENCE</scope>
    <source>
        <strain evidence="14">73W</strain>
    </source>
</reference>
<dbReference type="InterPro" id="IPR045861">
    <property type="entry name" value="CorA_cytoplasmic_dom"/>
</dbReference>
<dbReference type="CDD" id="cd12837">
    <property type="entry name" value="EcCorA-like_u1"/>
    <property type="match status" value="1"/>
</dbReference>
<dbReference type="InterPro" id="IPR002523">
    <property type="entry name" value="MgTranspt_CorA/ZnTranspt_ZntB"/>
</dbReference>
<proteinExistence type="inferred from homology"/>
<organism evidence="14">
    <name type="scientific">Caulobacter sp. 73W</name>
    <dbReference type="NCBI Taxonomy" id="3161137"/>
    <lineage>
        <taxon>Bacteria</taxon>
        <taxon>Pseudomonadati</taxon>
        <taxon>Pseudomonadota</taxon>
        <taxon>Alphaproteobacteria</taxon>
        <taxon>Caulobacterales</taxon>
        <taxon>Caulobacteraceae</taxon>
        <taxon>Caulobacter</taxon>
    </lineage>
</organism>
<evidence type="ECO:0000256" key="11">
    <source>
        <dbReference type="ARBA" id="ARBA00023136"/>
    </source>
</evidence>
<dbReference type="GO" id="GO:0015087">
    <property type="term" value="F:cobalt ion transmembrane transporter activity"/>
    <property type="evidence" value="ECO:0007669"/>
    <property type="project" value="TreeGrafter"/>
</dbReference>
<dbReference type="RefSeq" id="WP_369058469.1">
    <property type="nucleotide sequence ID" value="NZ_CP158375.1"/>
</dbReference>
<dbReference type="GO" id="GO:0015099">
    <property type="term" value="F:nickel cation transmembrane transporter activity"/>
    <property type="evidence" value="ECO:0007669"/>
    <property type="project" value="TreeGrafter"/>
</dbReference>
<evidence type="ECO:0000256" key="9">
    <source>
        <dbReference type="ARBA" id="ARBA00022989"/>
    </source>
</evidence>
<dbReference type="GO" id="GO:0015095">
    <property type="term" value="F:magnesium ion transmembrane transporter activity"/>
    <property type="evidence" value="ECO:0007669"/>
    <property type="project" value="TreeGrafter"/>
</dbReference>
<dbReference type="Pfam" id="PF01544">
    <property type="entry name" value="CorA"/>
    <property type="match status" value="1"/>
</dbReference>
<keyword evidence="7 13" id="KW-0812">Transmembrane</keyword>
<name>A0AB39KPZ5_9CAUL</name>
<dbReference type="AlphaFoldDB" id="A0AB39KPZ5"/>
<evidence type="ECO:0000256" key="12">
    <source>
        <dbReference type="ARBA" id="ARBA00034269"/>
    </source>
</evidence>
<evidence type="ECO:0000256" key="13">
    <source>
        <dbReference type="SAM" id="Phobius"/>
    </source>
</evidence>
<keyword evidence="9 13" id="KW-1133">Transmembrane helix</keyword>
<keyword evidence="4" id="KW-0813">Transport</keyword>
<dbReference type="InterPro" id="IPR050829">
    <property type="entry name" value="CorA_MIT"/>
</dbReference>
<evidence type="ECO:0000256" key="3">
    <source>
        <dbReference type="ARBA" id="ARBA00019439"/>
    </source>
</evidence>
<dbReference type="InterPro" id="IPR045863">
    <property type="entry name" value="CorA_TM1_TM2"/>
</dbReference>
<evidence type="ECO:0000256" key="6">
    <source>
        <dbReference type="ARBA" id="ARBA00022519"/>
    </source>
</evidence>
<accession>A0AB39KPZ5</accession>
<dbReference type="PANTHER" id="PTHR47685">
    <property type="entry name" value="MAGNESIUM TRANSPORT PROTEIN CORA"/>
    <property type="match status" value="1"/>
</dbReference>
<dbReference type="Gene3D" id="1.20.58.340">
    <property type="entry name" value="Magnesium transport protein CorA, transmembrane region"/>
    <property type="match status" value="2"/>
</dbReference>
<gene>
    <name evidence="14" type="ORF">ABOZ73_12500</name>
</gene>
<evidence type="ECO:0000256" key="10">
    <source>
        <dbReference type="ARBA" id="ARBA00023065"/>
    </source>
</evidence>
<dbReference type="GO" id="GO:0005886">
    <property type="term" value="C:plasma membrane"/>
    <property type="evidence" value="ECO:0007669"/>
    <property type="project" value="UniProtKB-SubCell"/>
</dbReference>
<feature type="transmembrane region" description="Helical" evidence="13">
    <location>
        <begin position="293"/>
        <end position="313"/>
    </location>
</feature>
<evidence type="ECO:0000256" key="2">
    <source>
        <dbReference type="ARBA" id="ARBA00009765"/>
    </source>
</evidence>
<evidence type="ECO:0000256" key="1">
    <source>
        <dbReference type="ARBA" id="ARBA00004429"/>
    </source>
</evidence>
<protein>
    <recommendedName>
        <fullName evidence="3">Magnesium transport protein CorA</fullName>
    </recommendedName>
</protein>
<keyword evidence="8" id="KW-0460">Magnesium</keyword>
<comment type="catalytic activity">
    <reaction evidence="12">
        <text>Mg(2+)(in) = Mg(2+)(out)</text>
        <dbReference type="Rhea" id="RHEA:29827"/>
        <dbReference type="ChEBI" id="CHEBI:18420"/>
    </reaction>
</comment>
<evidence type="ECO:0000256" key="8">
    <source>
        <dbReference type="ARBA" id="ARBA00022842"/>
    </source>
</evidence>
<keyword evidence="6" id="KW-0997">Cell inner membrane</keyword>
<comment type="subcellular location">
    <subcellularLocation>
        <location evidence="1">Cell inner membrane</location>
        <topology evidence="1">Multi-pass membrane protein</topology>
    </subcellularLocation>
</comment>
<keyword evidence="11 13" id="KW-0472">Membrane</keyword>
<evidence type="ECO:0000256" key="7">
    <source>
        <dbReference type="ARBA" id="ARBA00022692"/>
    </source>
</evidence>
<comment type="similarity">
    <text evidence="2">Belongs to the CorA metal ion transporter (MIT) (TC 1.A.35) family.</text>
</comment>
<sequence length="319" mass="35139">MLKLLRRSDAGLECPLLTDDWTLPSDAVWIDLIEPKRDEELAVEKALGLLLPTREDMAEIEASSRIYQEQGATFLTASILVNSDADLPSIAPITFVLAGERLITIRYGEPRAFAIYAAQAELQQPPHPDGAAIMVAILDAVVDRIADILERTAAEVEDVSATIFRATKAANFQPIINRLGKAQMTGAKARESLVSLSRLVSYATITGQMEMDADLLDRVKTLQRDIQSLTDHAGYLAGNVTFLLDAALGLINIEQNSIIKMFSIFTVALLPPTLIGAIYGMNFEHMPELRWMGGYPLALGLMLISAVLPLVWFRRKGWF</sequence>
<keyword evidence="5" id="KW-1003">Cell membrane</keyword>
<evidence type="ECO:0000256" key="4">
    <source>
        <dbReference type="ARBA" id="ARBA00022448"/>
    </source>
</evidence>